<dbReference type="InterPro" id="IPR003018">
    <property type="entry name" value="GAF"/>
</dbReference>
<dbReference type="InterPro" id="IPR003594">
    <property type="entry name" value="HATPase_dom"/>
</dbReference>
<dbReference type="Pfam" id="PF01590">
    <property type="entry name" value="GAF"/>
    <property type="match status" value="1"/>
</dbReference>
<dbReference type="Proteomes" id="UP000326994">
    <property type="component" value="Unassembled WGS sequence"/>
</dbReference>
<reference evidence="8 9" key="1">
    <citation type="submission" date="2019-08" db="EMBL/GenBank/DDBJ databases">
        <title>Ulvibacter marinistellae sp. nov., isolated from a starfish, Patiria pectinifera.</title>
        <authorList>
            <person name="Kawano K."/>
            <person name="Ushijima N."/>
            <person name="Kihara M."/>
            <person name="Itoh H."/>
        </authorList>
    </citation>
    <scope>NUCLEOTIDE SEQUENCE [LARGE SCALE GENOMIC DNA]</scope>
    <source>
        <strain evidence="8 9">KK4</strain>
    </source>
</reference>
<dbReference type="InterPro" id="IPR001610">
    <property type="entry name" value="PAC"/>
</dbReference>
<dbReference type="InterPro" id="IPR029016">
    <property type="entry name" value="GAF-like_dom_sf"/>
</dbReference>
<dbReference type="InterPro" id="IPR052162">
    <property type="entry name" value="Sensor_kinase/Photoreceptor"/>
</dbReference>
<dbReference type="SMART" id="SM00091">
    <property type="entry name" value="PAS"/>
    <property type="match status" value="1"/>
</dbReference>
<evidence type="ECO:0000256" key="4">
    <source>
        <dbReference type="ARBA" id="ARBA00022679"/>
    </source>
</evidence>
<dbReference type="PANTHER" id="PTHR43304">
    <property type="entry name" value="PHYTOCHROME-LIKE PROTEIN CPH1"/>
    <property type="match status" value="1"/>
</dbReference>
<proteinExistence type="predicted"/>
<dbReference type="PANTHER" id="PTHR43304:SF1">
    <property type="entry name" value="PAC DOMAIN-CONTAINING PROTEIN"/>
    <property type="match status" value="1"/>
</dbReference>
<dbReference type="InterPro" id="IPR013655">
    <property type="entry name" value="PAS_fold_3"/>
</dbReference>
<dbReference type="InterPro" id="IPR005467">
    <property type="entry name" value="His_kinase_dom"/>
</dbReference>
<dbReference type="SUPFAM" id="SSF55874">
    <property type="entry name" value="ATPase domain of HSP90 chaperone/DNA topoisomerase II/histidine kinase"/>
    <property type="match status" value="1"/>
</dbReference>
<accession>A0A5J4FYX8</accession>
<name>A0A5J4FYX8_9FLAO</name>
<dbReference type="CDD" id="cd00130">
    <property type="entry name" value="PAS"/>
    <property type="match status" value="2"/>
</dbReference>
<dbReference type="GO" id="GO:0004673">
    <property type="term" value="F:protein histidine kinase activity"/>
    <property type="evidence" value="ECO:0007669"/>
    <property type="project" value="UniProtKB-EC"/>
</dbReference>
<dbReference type="RefSeq" id="WP_151893274.1">
    <property type="nucleotide sequence ID" value="NZ_BKCF01000001.1"/>
</dbReference>
<evidence type="ECO:0000256" key="3">
    <source>
        <dbReference type="ARBA" id="ARBA00022553"/>
    </source>
</evidence>
<dbReference type="Gene3D" id="3.30.565.10">
    <property type="entry name" value="Histidine kinase-like ATPase, C-terminal domain"/>
    <property type="match status" value="1"/>
</dbReference>
<keyword evidence="5" id="KW-0418">Kinase</keyword>
<feature type="domain" description="PAS" evidence="7">
    <location>
        <begin position="304"/>
        <end position="369"/>
    </location>
</feature>
<dbReference type="PROSITE" id="PS50109">
    <property type="entry name" value="HIS_KIN"/>
    <property type="match status" value="1"/>
</dbReference>
<feature type="domain" description="Histidine kinase" evidence="6">
    <location>
        <begin position="462"/>
        <end position="674"/>
    </location>
</feature>
<evidence type="ECO:0000256" key="5">
    <source>
        <dbReference type="ARBA" id="ARBA00022777"/>
    </source>
</evidence>
<dbReference type="SUPFAM" id="SSF55785">
    <property type="entry name" value="PYP-like sensor domain (PAS domain)"/>
    <property type="match status" value="2"/>
</dbReference>
<comment type="caution">
    <text evidence="8">The sequence shown here is derived from an EMBL/GenBank/DDBJ whole genome shotgun (WGS) entry which is preliminary data.</text>
</comment>
<dbReference type="Gene3D" id="3.30.450.20">
    <property type="entry name" value="PAS domain"/>
    <property type="match status" value="2"/>
</dbReference>
<evidence type="ECO:0000256" key="2">
    <source>
        <dbReference type="ARBA" id="ARBA00012438"/>
    </source>
</evidence>
<dbReference type="PROSITE" id="PS50112">
    <property type="entry name" value="PAS"/>
    <property type="match status" value="1"/>
</dbReference>
<dbReference type="Pfam" id="PF08447">
    <property type="entry name" value="PAS_3"/>
    <property type="match status" value="1"/>
</dbReference>
<dbReference type="Pfam" id="PF13426">
    <property type="entry name" value="PAS_9"/>
    <property type="match status" value="1"/>
</dbReference>
<dbReference type="OrthoDB" id="9811889at2"/>
<organism evidence="8 9">
    <name type="scientific">Patiriisocius marinistellae</name>
    <dbReference type="NCBI Taxonomy" id="2494560"/>
    <lineage>
        <taxon>Bacteria</taxon>
        <taxon>Pseudomonadati</taxon>
        <taxon>Bacteroidota</taxon>
        <taxon>Flavobacteriia</taxon>
        <taxon>Flavobacteriales</taxon>
        <taxon>Flavobacteriaceae</taxon>
        <taxon>Patiriisocius</taxon>
    </lineage>
</organism>
<comment type="catalytic activity">
    <reaction evidence="1">
        <text>ATP + protein L-histidine = ADP + protein N-phospho-L-histidine.</text>
        <dbReference type="EC" id="2.7.13.3"/>
    </reaction>
</comment>
<dbReference type="AlphaFoldDB" id="A0A5J4FYX8"/>
<keyword evidence="9" id="KW-1185">Reference proteome</keyword>
<keyword evidence="4" id="KW-0808">Transferase</keyword>
<dbReference type="NCBIfam" id="TIGR00229">
    <property type="entry name" value="sensory_box"/>
    <property type="match status" value="1"/>
</dbReference>
<dbReference type="Pfam" id="PF02518">
    <property type="entry name" value="HATPase_c"/>
    <property type="match status" value="1"/>
</dbReference>
<evidence type="ECO:0000259" key="7">
    <source>
        <dbReference type="PROSITE" id="PS50112"/>
    </source>
</evidence>
<sequence length="674" mass="77120">MNKNLNQSNEAKRLDDLKSYDILNQIEQSDYDFLTKMASQICNTKISLISLITEDKQWFLSHEGLDTRETPREFAFCSHAIESPKDIFIIEDSREDNRFKNNPLVTGEPNVIFYAGVPLISKKGYSLGTLCVIDDKPKQLNEDQIESLKLLRNQVMQVLELRKKTIEVNRLNNELSKTTKIFNESQKFNNIGAWELDLNTNKTHWTDEVYAIHELPLDYEHNFEKAIKFYHEDDRNLIDKTLRNVLSTGENFDITCRLITAKNNIKWVRTTGIKWTEDPENPKLIGSFQDVTKSKLSKEKLEKTLAENQAVFDASTHVTIVTTDISGIITRFNKGAEINLGYKAEEVVGKHTPVIFHQEEEIEELKEQFFKPSNEKIEDFKTLTSNVKLNTTDTKSWTHVRKDKSTYPVLMTVSPIKKNNEITGFLGIGINISEIKKAERYILSLLKISDNQVNRLRNFADIVTHNLRSHSGGISMLLDLLKDESPNIYNNENIQYLKGASDNLTNTIKHLTDIVQTNLESSQDYIVINLKTVVDYNINSLLSLARNNQVIIKNNISDDMQVFGLAAYVDSITVNFLTNGIKYASKERDSFVEVSAEKKDDYTVLIFKDNGLGIDLKKNKEKLFGLHKTFHSHKDSRGIGLFITRNQIEAMGGHVEVESEVNVGTTFKVFLKNS</sequence>
<dbReference type="SUPFAM" id="SSF55781">
    <property type="entry name" value="GAF domain-like"/>
    <property type="match status" value="1"/>
</dbReference>
<dbReference type="EC" id="2.7.13.3" evidence="2"/>
<protein>
    <recommendedName>
        <fullName evidence="2">histidine kinase</fullName>
        <ecNumber evidence="2">2.7.13.3</ecNumber>
    </recommendedName>
</protein>
<dbReference type="SMART" id="SM00065">
    <property type="entry name" value="GAF"/>
    <property type="match status" value="1"/>
</dbReference>
<dbReference type="SMART" id="SM00387">
    <property type="entry name" value="HATPase_c"/>
    <property type="match status" value="1"/>
</dbReference>
<evidence type="ECO:0000259" key="6">
    <source>
        <dbReference type="PROSITE" id="PS50109"/>
    </source>
</evidence>
<keyword evidence="3" id="KW-0597">Phosphoprotein</keyword>
<dbReference type="PRINTS" id="PR00344">
    <property type="entry name" value="BCTRLSENSOR"/>
</dbReference>
<evidence type="ECO:0000313" key="9">
    <source>
        <dbReference type="Proteomes" id="UP000326994"/>
    </source>
</evidence>
<dbReference type="Gene3D" id="3.30.450.40">
    <property type="match status" value="1"/>
</dbReference>
<dbReference type="InterPro" id="IPR035965">
    <property type="entry name" value="PAS-like_dom_sf"/>
</dbReference>
<dbReference type="InterPro" id="IPR004358">
    <property type="entry name" value="Sig_transdc_His_kin-like_C"/>
</dbReference>
<dbReference type="InterPro" id="IPR000014">
    <property type="entry name" value="PAS"/>
</dbReference>
<dbReference type="InterPro" id="IPR036890">
    <property type="entry name" value="HATPase_C_sf"/>
</dbReference>
<evidence type="ECO:0000313" key="8">
    <source>
        <dbReference type="EMBL" id="GEQ85349.1"/>
    </source>
</evidence>
<gene>
    <name evidence="8" type="ORF">ULMS_08570</name>
</gene>
<evidence type="ECO:0000256" key="1">
    <source>
        <dbReference type="ARBA" id="ARBA00000085"/>
    </source>
</evidence>
<dbReference type="EMBL" id="BKCF01000001">
    <property type="protein sequence ID" value="GEQ85349.1"/>
    <property type="molecule type" value="Genomic_DNA"/>
</dbReference>
<dbReference type="SMART" id="SM00086">
    <property type="entry name" value="PAC"/>
    <property type="match status" value="2"/>
</dbReference>